<keyword evidence="4 5" id="KW-0539">Nucleus</keyword>
<comment type="subcellular location">
    <subcellularLocation>
        <location evidence="1 5 6">Nucleus</location>
    </subcellularLocation>
</comment>
<evidence type="ECO:0000256" key="7">
    <source>
        <dbReference type="SAM" id="MobiDB-lite"/>
    </source>
</evidence>
<evidence type="ECO:0000313" key="9">
    <source>
        <dbReference type="EMBL" id="GAT48408.1"/>
    </source>
</evidence>
<feature type="compositionally biased region" description="Acidic residues" evidence="7">
    <location>
        <begin position="276"/>
        <end position="292"/>
    </location>
</feature>
<dbReference type="InterPro" id="IPR001356">
    <property type="entry name" value="HD"/>
</dbReference>
<feature type="compositionally biased region" description="Low complexity" evidence="7">
    <location>
        <begin position="333"/>
        <end position="346"/>
    </location>
</feature>
<dbReference type="SMART" id="SM00389">
    <property type="entry name" value="HOX"/>
    <property type="match status" value="1"/>
</dbReference>
<proteinExistence type="predicted"/>
<protein>
    <submittedName>
        <fullName evidence="9">HD2 homeodomain mating-type protein</fullName>
    </submittedName>
</protein>
<reference evidence="9" key="1">
    <citation type="submission" date="2014-09" db="EMBL/GenBank/DDBJ databases">
        <title>Genome sequence of the luminous mushroom Mycena chlorophos for searching fungal bioluminescence genes.</title>
        <authorList>
            <person name="Tanaka Y."/>
            <person name="Kasuga D."/>
            <person name="Oba Y."/>
            <person name="Hase S."/>
            <person name="Sato K."/>
            <person name="Oba Y."/>
            <person name="Sakakibara Y."/>
        </authorList>
    </citation>
    <scope>NUCLEOTIDE SEQUENCE</scope>
</reference>
<dbReference type="SUPFAM" id="SSF46689">
    <property type="entry name" value="Homeodomain-like"/>
    <property type="match status" value="1"/>
</dbReference>
<evidence type="ECO:0000256" key="1">
    <source>
        <dbReference type="ARBA" id="ARBA00004123"/>
    </source>
</evidence>
<feature type="DNA-binding region" description="Homeobox" evidence="5">
    <location>
        <begin position="151"/>
        <end position="210"/>
    </location>
</feature>
<name>A0ABQ0LBF1_MYCCL</name>
<evidence type="ECO:0000256" key="6">
    <source>
        <dbReference type="RuleBase" id="RU000682"/>
    </source>
</evidence>
<sequence length="497" mass="55010">MSSSPTVGKHISLLRQLAQVAEKFSSQSRTSLACMEQRTSSTVAEPSVDCEFLPAPEISGKLRALGLLSHEVEKLNAHFHASSENIRLAAQQNLRSACQMLEKREVSAPRNPKMTPLPRVLEKLVEAHRQGYARALLRLEEAALSVVERIKSQKKDDFNYDFLPYLETAFATNPKPSRADQLVMAKKSGMSRRQIQVWFQNHRARTKAKTRGNAPYPKRLPHGYADDEIERYILAMEEALDPVYVVPRELRQDPSVCGVDNFGGAALGFGLSPASVDEDDDDEDDDDSETEFEVVTSPEPDVEIESSFDFMAPCSAPRKPKLSFSELCRTVSSDTTSPTPFSGTFTAPEWPRRPRASTPTTPAASVTDWDSLTTAFADLYIHRAAVGAAPVARSVTPIWAPATTTVVPQTPLPSLLRVKRARPTLPTRRDRTHLRQAKFGCASFSLRANIDSASRQRIQPPSAAWSRALLRVGAGLEKASAENHSMSARSTKRQRCR</sequence>
<organism evidence="9 10">
    <name type="scientific">Mycena chlorophos</name>
    <name type="common">Agaric fungus</name>
    <name type="synonym">Agaricus chlorophos</name>
    <dbReference type="NCBI Taxonomy" id="658473"/>
    <lineage>
        <taxon>Eukaryota</taxon>
        <taxon>Fungi</taxon>
        <taxon>Dikarya</taxon>
        <taxon>Basidiomycota</taxon>
        <taxon>Agaricomycotina</taxon>
        <taxon>Agaricomycetes</taxon>
        <taxon>Agaricomycetidae</taxon>
        <taxon>Agaricales</taxon>
        <taxon>Marasmiineae</taxon>
        <taxon>Mycenaceae</taxon>
        <taxon>Mycena</taxon>
    </lineage>
</organism>
<feature type="domain" description="Homeobox" evidence="8">
    <location>
        <begin position="149"/>
        <end position="209"/>
    </location>
</feature>
<dbReference type="PANTHER" id="PTHR24208:SF166">
    <property type="entry name" value="LIM HOMEOBOX TRANSCRIPTION FACTOR 1 ALPHA, ISOFORM B"/>
    <property type="match status" value="1"/>
</dbReference>
<accession>A0ABQ0LBF1</accession>
<dbReference type="GO" id="GO:0003677">
    <property type="term" value="F:DNA binding"/>
    <property type="evidence" value="ECO:0007669"/>
    <property type="project" value="UniProtKB-KW"/>
</dbReference>
<feature type="compositionally biased region" description="Low complexity" evidence="7">
    <location>
        <begin position="356"/>
        <end position="365"/>
    </location>
</feature>
<keyword evidence="3 5" id="KW-0371">Homeobox</keyword>
<evidence type="ECO:0000313" key="10">
    <source>
        <dbReference type="Proteomes" id="UP000815677"/>
    </source>
</evidence>
<gene>
    <name evidence="9" type="ORF">MCHLO_05818</name>
</gene>
<dbReference type="Proteomes" id="UP000815677">
    <property type="component" value="Unassembled WGS sequence"/>
</dbReference>
<evidence type="ECO:0000256" key="5">
    <source>
        <dbReference type="PROSITE-ProRule" id="PRU00108"/>
    </source>
</evidence>
<evidence type="ECO:0000256" key="2">
    <source>
        <dbReference type="ARBA" id="ARBA00023125"/>
    </source>
</evidence>
<dbReference type="PROSITE" id="PS00027">
    <property type="entry name" value="HOMEOBOX_1"/>
    <property type="match status" value="1"/>
</dbReference>
<feature type="region of interest" description="Disordered" evidence="7">
    <location>
        <begin position="333"/>
        <end position="365"/>
    </location>
</feature>
<evidence type="ECO:0000256" key="3">
    <source>
        <dbReference type="ARBA" id="ARBA00023155"/>
    </source>
</evidence>
<dbReference type="Pfam" id="PF00046">
    <property type="entry name" value="Homeodomain"/>
    <property type="match status" value="1"/>
</dbReference>
<evidence type="ECO:0000259" key="8">
    <source>
        <dbReference type="PROSITE" id="PS50071"/>
    </source>
</evidence>
<dbReference type="EMBL" id="DF844587">
    <property type="protein sequence ID" value="GAT48408.1"/>
    <property type="molecule type" value="Genomic_DNA"/>
</dbReference>
<evidence type="ECO:0000256" key="4">
    <source>
        <dbReference type="ARBA" id="ARBA00023242"/>
    </source>
</evidence>
<dbReference type="InterPro" id="IPR017970">
    <property type="entry name" value="Homeobox_CS"/>
</dbReference>
<keyword evidence="2 5" id="KW-0238">DNA-binding</keyword>
<keyword evidence="10" id="KW-1185">Reference proteome</keyword>
<feature type="region of interest" description="Disordered" evidence="7">
    <location>
        <begin position="270"/>
        <end position="299"/>
    </location>
</feature>
<dbReference type="InterPro" id="IPR050453">
    <property type="entry name" value="LIM_Homeobox_TF"/>
</dbReference>
<dbReference type="CDD" id="cd00086">
    <property type="entry name" value="homeodomain"/>
    <property type="match status" value="1"/>
</dbReference>
<dbReference type="Gene3D" id="1.10.10.60">
    <property type="entry name" value="Homeodomain-like"/>
    <property type="match status" value="1"/>
</dbReference>
<dbReference type="PANTHER" id="PTHR24208">
    <property type="entry name" value="LIM/HOMEOBOX PROTEIN LHX"/>
    <property type="match status" value="1"/>
</dbReference>
<dbReference type="PROSITE" id="PS50071">
    <property type="entry name" value="HOMEOBOX_2"/>
    <property type="match status" value="1"/>
</dbReference>
<dbReference type="InterPro" id="IPR009057">
    <property type="entry name" value="Homeodomain-like_sf"/>
</dbReference>